<evidence type="ECO:0000313" key="5">
    <source>
        <dbReference type="Proteomes" id="UP000244940"/>
    </source>
</evidence>
<dbReference type="Gene3D" id="1.10.1200.10">
    <property type="entry name" value="ACP-like"/>
    <property type="match status" value="1"/>
</dbReference>
<name>A0A2U2CFX0_9RHOB</name>
<evidence type="ECO:0000256" key="1">
    <source>
        <dbReference type="ARBA" id="ARBA00022450"/>
    </source>
</evidence>
<protein>
    <recommendedName>
        <fullName evidence="3">Carrier domain-containing protein</fullName>
    </recommendedName>
</protein>
<dbReference type="OrthoDB" id="9023404at2"/>
<evidence type="ECO:0000313" key="4">
    <source>
        <dbReference type="EMBL" id="PWE30793.1"/>
    </source>
</evidence>
<keyword evidence="2" id="KW-0597">Phosphoprotein</keyword>
<dbReference type="Pfam" id="PF00550">
    <property type="entry name" value="PP-binding"/>
    <property type="match status" value="1"/>
</dbReference>
<dbReference type="InterPro" id="IPR036736">
    <property type="entry name" value="ACP-like_sf"/>
</dbReference>
<comment type="caution">
    <text evidence="4">The sequence shown here is derived from an EMBL/GenBank/DDBJ whole genome shotgun (WGS) entry which is preliminary data.</text>
</comment>
<evidence type="ECO:0000256" key="2">
    <source>
        <dbReference type="ARBA" id="ARBA00022553"/>
    </source>
</evidence>
<reference evidence="4 5" key="1">
    <citation type="submission" date="2018-05" db="EMBL/GenBank/DDBJ databases">
        <title>Pararhodobacter marina sp. nov., isolated from deep-sea water of the Indian Ocean.</title>
        <authorList>
            <person name="Lai Q.Sr."/>
            <person name="Liu X."/>
            <person name="Shao Z."/>
        </authorList>
    </citation>
    <scope>NUCLEOTIDE SEQUENCE [LARGE SCALE GENOMIC DNA]</scope>
    <source>
        <strain evidence="4 5">CIC4N-9</strain>
    </source>
</reference>
<dbReference type="RefSeq" id="WP_109531871.1">
    <property type="nucleotide sequence ID" value="NZ_CAXPUO010000092.1"/>
</dbReference>
<accession>A0A2U2CFX0</accession>
<sequence>MTALIETELFQFLRAQVVQRSRAPAERVTPDAKLSDLGMQSIDAVLLCGEIEDRFEVEIDPSEIFEHETVGDFAQSVLGRLAA</sequence>
<proteinExistence type="predicted"/>
<organism evidence="4 5">
    <name type="scientific">Pararhodobacter marinus</name>
    <dbReference type="NCBI Taxonomy" id="2184063"/>
    <lineage>
        <taxon>Bacteria</taxon>
        <taxon>Pseudomonadati</taxon>
        <taxon>Pseudomonadota</taxon>
        <taxon>Alphaproteobacteria</taxon>
        <taxon>Rhodobacterales</taxon>
        <taxon>Paracoccaceae</taxon>
        <taxon>Pararhodobacter</taxon>
    </lineage>
</organism>
<gene>
    <name evidence="4" type="ORF">C4N9_03280</name>
</gene>
<dbReference type="PROSITE" id="PS50075">
    <property type="entry name" value="CARRIER"/>
    <property type="match status" value="1"/>
</dbReference>
<feature type="domain" description="Carrier" evidence="3">
    <location>
        <begin position="7"/>
        <end position="81"/>
    </location>
</feature>
<dbReference type="InterPro" id="IPR020806">
    <property type="entry name" value="PKS_PP-bd"/>
</dbReference>
<dbReference type="GO" id="GO:0031177">
    <property type="term" value="F:phosphopantetheine binding"/>
    <property type="evidence" value="ECO:0007669"/>
    <property type="project" value="InterPro"/>
</dbReference>
<keyword evidence="1" id="KW-0596">Phosphopantetheine</keyword>
<dbReference type="GeneID" id="94363901"/>
<dbReference type="SUPFAM" id="SSF47336">
    <property type="entry name" value="ACP-like"/>
    <property type="match status" value="1"/>
</dbReference>
<dbReference type="AlphaFoldDB" id="A0A2U2CFX0"/>
<dbReference type="InterPro" id="IPR009081">
    <property type="entry name" value="PP-bd_ACP"/>
</dbReference>
<dbReference type="SMART" id="SM00823">
    <property type="entry name" value="PKS_PP"/>
    <property type="match status" value="1"/>
</dbReference>
<dbReference type="EMBL" id="QEYD01000002">
    <property type="protein sequence ID" value="PWE30793.1"/>
    <property type="molecule type" value="Genomic_DNA"/>
</dbReference>
<dbReference type="Proteomes" id="UP000244940">
    <property type="component" value="Unassembled WGS sequence"/>
</dbReference>
<keyword evidence="5" id="KW-1185">Reference proteome</keyword>
<evidence type="ECO:0000259" key="3">
    <source>
        <dbReference type="PROSITE" id="PS50075"/>
    </source>
</evidence>